<gene>
    <name evidence="2" type="ORF">FOC49_02915</name>
</gene>
<name>A0AAP9KSX5_9BACL</name>
<sequence>MFAIICLNIMLLISCWYLIAENQKNKTKINSLEDDLNKAIKRIALLEEK</sequence>
<dbReference type="AlphaFoldDB" id="A0AAP9KSX5"/>
<keyword evidence="1" id="KW-0175">Coiled coil</keyword>
<dbReference type="RefSeq" id="WP_040461704.1">
    <property type="nucleotide sequence ID" value="NZ_CP046314.1"/>
</dbReference>
<dbReference type="Proteomes" id="UP000425411">
    <property type="component" value="Chromosome"/>
</dbReference>
<organism evidence="2 3">
    <name type="scientific">Gemella morbillorum</name>
    <dbReference type="NCBI Taxonomy" id="29391"/>
    <lineage>
        <taxon>Bacteria</taxon>
        <taxon>Bacillati</taxon>
        <taxon>Bacillota</taxon>
        <taxon>Bacilli</taxon>
        <taxon>Bacillales</taxon>
        <taxon>Gemellaceae</taxon>
        <taxon>Gemella</taxon>
    </lineage>
</organism>
<keyword evidence="3" id="KW-1185">Reference proteome</keyword>
<accession>A0AAP9KSX5</accession>
<dbReference type="EMBL" id="CP046314">
    <property type="protein sequence ID" value="QGS08909.1"/>
    <property type="molecule type" value="Genomic_DNA"/>
</dbReference>
<evidence type="ECO:0000313" key="3">
    <source>
        <dbReference type="Proteomes" id="UP000425411"/>
    </source>
</evidence>
<feature type="coiled-coil region" evidence="1">
    <location>
        <begin position="22"/>
        <end position="49"/>
    </location>
</feature>
<protein>
    <submittedName>
        <fullName evidence="2">Cytochrome C biogenesis protein</fullName>
    </submittedName>
</protein>
<proteinExistence type="predicted"/>
<reference evidence="2 3" key="1">
    <citation type="submission" date="2019-11" db="EMBL/GenBank/DDBJ databases">
        <title>FDA dAtabase for Regulatory Grade micrObial Sequences (FDA-ARGOS): Supporting development and validation of Infectious Disease Dx tests.</title>
        <authorList>
            <person name="Turner S."/>
            <person name="Byrd R."/>
            <person name="Tallon L."/>
            <person name="Sadzewicz L."/>
            <person name="Vavikolanu K."/>
            <person name="Mehta A."/>
            <person name="Aluvathingal J."/>
            <person name="Nadendla S."/>
            <person name="Myers T."/>
            <person name="Yan Y."/>
            <person name="Sichtig H."/>
        </authorList>
    </citation>
    <scope>NUCLEOTIDE SEQUENCE [LARGE SCALE GENOMIC DNA]</scope>
    <source>
        <strain evidence="2 3">FDAARGOS_741</strain>
    </source>
</reference>
<evidence type="ECO:0000313" key="2">
    <source>
        <dbReference type="EMBL" id="QGS08909.1"/>
    </source>
</evidence>
<evidence type="ECO:0000256" key="1">
    <source>
        <dbReference type="SAM" id="Coils"/>
    </source>
</evidence>